<dbReference type="EMBL" id="FXTM01000019">
    <property type="protein sequence ID" value="SMO69029.1"/>
    <property type="molecule type" value="Genomic_DNA"/>
</dbReference>
<sequence length="125" mass="14120">MRNPYATYMKTEEEVLTNEGLLLKAYEEMISLLNISIFAIDEGDVKTKAESLTKVTNALSVMQASLDFEKGGEIAKNLDKLYDFCILELVKANATNDKERIKNVKEILETVYSGFKEALENNESK</sequence>
<dbReference type="GO" id="GO:0071973">
    <property type="term" value="P:bacterial-type flagellum-dependent cell motility"/>
    <property type="evidence" value="ECO:0007669"/>
    <property type="project" value="TreeGrafter"/>
</dbReference>
<dbReference type="AlphaFoldDB" id="A0A521DBD8"/>
<evidence type="ECO:0000256" key="2">
    <source>
        <dbReference type="ARBA" id="ARBA00008787"/>
    </source>
</evidence>
<dbReference type="PIRSF" id="PIRSF039090">
    <property type="entry name" value="Flis"/>
    <property type="match status" value="1"/>
</dbReference>
<dbReference type="Pfam" id="PF02561">
    <property type="entry name" value="FliS"/>
    <property type="match status" value="1"/>
</dbReference>
<keyword evidence="7" id="KW-1185">Reference proteome</keyword>
<keyword evidence="6" id="KW-0966">Cell projection</keyword>
<dbReference type="CDD" id="cd16098">
    <property type="entry name" value="FliS"/>
    <property type="match status" value="1"/>
</dbReference>
<dbReference type="InterPro" id="IPR036584">
    <property type="entry name" value="FliS_sf"/>
</dbReference>
<gene>
    <name evidence="6" type="ORF">SAMN06269117_11937</name>
</gene>
<name>A0A521DBD8_9BACT</name>
<dbReference type="Proteomes" id="UP000317315">
    <property type="component" value="Unassembled WGS sequence"/>
</dbReference>
<organism evidence="6 7">
    <name type="scientific">Balnearium lithotrophicum</name>
    <dbReference type="NCBI Taxonomy" id="223788"/>
    <lineage>
        <taxon>Bacteria</taxon>
        <taxon>Pseudomonadati</taxon>
        <taxon>Aquificota</taxon>
        <taxon>Aquificia</taxon>
        <taxon>Desulfurobacteriales</taxon>
        <taxon>Desulfurobacteriaceae</taxon>
        <taxon>Balnearium</taxon>
    </lineage>
</organism>
<keyword evidence="5" id="KW-0143">Chaperone</keyword>
<dbReference type="InterPro" id="IPR003713">
    <property type="entry name" value="FliS"/>
</dbReference>
<dbReference type="RefSeq" id="WP_221928612.1">
    <property type="nucleotide sequence ID" value="NZ_FXTM01000019.1"/>
</dbReference>
<evidence type="ECO:0000256" key="3">
    <source>
        <dbReference type="ARBA" id="ARBA00022490"/>
    </source>
</evidence>
<keyword evidence="6" id="KW-0282">Flagellum</keyword>
<comment type="similarity">
    <text evidence="2">Belongs to the FliS family.</text>
</comment>
<keyword evidence="3" id="KW-0963">Cytoplasm</keyword>
<evidence type="ECO:0000313" key="7">
    <source>
        <dbReference type="Proteomes" id="UP000317315"/>
    </source>
</evidence>
<protein>
    <submittedName>
        <fullName evidence="6">Flagellar protein FliS</fullName>
    </submittedName>
</protein>
<dbReference type="SUPFAM" id="SSF101116">
    <property type="entry name" value="Flagellar export chaperone FliS"/>
    <property type="match status" value="1"/>
</dbReference>
<dbReference type="NCBIfam" id="TIGR00208">
    <property type="entry name" value="fliS"/>
    <property type="match status" value="1"/>
</dbReference>
<evidence type="ECO:0000313" key="6">
    <source>
        <dbReference type="EMBL" id="SMO69029.1"/>
    </source>
</evidence>
<evidence type="ECO:0000256" key="5">
    <source>
        <dbReference type="ARBA" id="ARBA00023186"/>
    </source>
</evidence>
<reference evidence="6 7" key="1">
    <citation type="submission" date="2017-05" db="EMBL/GenBank/DDBJ databases">
        <authorList>
            <person name="Varghese N."/>
            <person name="Submissions S."/>
        </authorList>
    </citation>
    <scope>NUCLEOTIDE SEQUENCE [LARGE SCALE GENOMIC DNA]</scope>
    <source>
        <strain evidence="6 7">DSM 16304</strain>
    </source>
</reference>
<keyword evidence="6" id="KW-0969">Cilium</keyword>
<dbReference type="Gene3D" id="1.20.120.340">
    <property type="entry name" value="Flagellar protein FliS"/>
    <property type="match status" value="1"/>
</dbReference>
<dbReference type="PANTHER" id="PTHR34773">
    <property type="entry name" value="FLAGELLAR SECRETION CHAPERONE FLIS"/>
    <property type="match status" value="1"/>
</dbReference>
<comment type="subcellular location">
    <subcellularLocation>
        <location evidence="1">Cytoplasm</location>
        <location evidence="1">Cytosol</location>
    </subcellularLocation>
</comment>
<dbReference type="GO" id="GO:0044780">
    <property type="term" value="P:bacterial-type flagellum assembly"/>
    <property type="evidence" value="ECO:0007669"/>
    <property type="project" value="InterPro"/>
</dbReference>
<accession>A0A521DBD8</accession>
<proteinExistence type="inferred from homology"/>
<dbReference type="GO" id="GO:0005829">
    <property type="term" value="C:cytosol"/>
    <property type="evidence" value="ECO:0007669"/>
    <property type="project" value="UniProtKB-SubCell"/>
</dbReference>
<keyword evidence="4" id="KW-1005">Bacterial flagellum biogenesis</keyword>
<dbReference type="PANTHER" id="PTHR34773:SF1">
    <property type="entry name" value="FLAGELLAR SECRETION CHAPERONE FLIS"/>
    <property type="match status" value="1"/>
</dbReference>
<evidence type="ECO:0000256" key="1">
    <source>
        <dbReference type="ARBA" id="ARBA00004514"/>
    </source>
</evidence>
<evidence type="ECO:0000256" key="4">
    <source>
        <dbReference type="ARBA" id="ARBA00022795"/>
    </source>
</evidence>